<dbReference type="Gene3D" id="3.40.920.10">
    <property type="entry name" value="Pyruvate-ferredoxin oxidoreductase, PFOR, domain III"/>
    <property type="match status" value="1"/>
</dbReference>
<dbReference type="PRINTS" id="PR00369">
    <property type="entry name" value="FLAVODOXIN"/>
</dbReference>
<dbReference type="FunFam" id="3.30.70.20:FF:000022">
    <property type="entry name" value="Pyruvate:ferredoxin (Flavodoxin) oxidoreductase"/>
    <property type="match status" value="1"/>
</dbReference>
<dbReference type="SUPFAM" id="SSF52922">
    <property type="entry name" value="TK C-terminal domain-like"/>
    <property type="match status" value="1"/>
</dbReference>
<evidence type="ECO:0000259" key="14">
    <source>
        <dbReference type="PROSITE" id="PS51379"/>
    </source>
</evidence>
<dbReference type="Proteomes" id="UP001224775">
    <property type="component" value="Unassembled WGS sequence"/>
</dbReference>
<dbReference type="FunFam" id="3.40.50.920:FF:000007">
    <property type="entry name" value="Pyruvate:ferredoxin (Flavodoxin) oxidoreductase"/>
    <property type="match status" value="1"/>
</dbReference>
<keyword evidence="1" id="KW-0813">Transport</keyword>
<proteinExistence type="inferred from homology"/>
<dbReference type="PROSITE" id="PS51379">
    <property type="entry name" value="4FE4S_FER_2"/>
    <property type="match status" value="2"/>
</dbReference>
<evidence type="ECO:0000256" key="4">
    <source>
        <dbReference type="ARBA" id="ARBA00022982"/>
    </source>
</evidence>
<dbReference type="GO" id="GO:0022900">
    <property type="term" value="P:electron transport chain"/>
    <property type="evidence" value="ECO:0007669"/>
    <property type="project" value="InterPro"/>
</dbReference>
<feature type="domain" description="Flavodoxin-like" evidence="13">
    <location>
        <begin position="1283"/>
        <end position="1422"/>
    </location>
</feature>
<organism evidence="15 16">
    <name type="scientific">Skeletonema marinoi</name>
    <dbReference type="NCBI Taxonomy" id="267567"/>
    <lineage>
        <taxon>Eukaryota</taxon>
        <taxon>Sar</taxon>
        <taxon>Stramenopiles</taxon>
        <taxon>Ochrophyta</taxon>
        <taxon>Bacillariophyta</taxon>
        <taxon>Coscinodiscophyceae</taxon>
        <taxon>Thalassiosirophycidae</taxon>
        <taxon>Thalassiosirales</taxon>
        <taxon>Skeletonemataceae</taxon>
        <taxon>Skeletonema</taxon>
        <taxon>Skeletonema marinoi-dohrnii complex</taxon>
    </lineage>
</organism>
<dbReference type="GO" id="GO:0006979">
    <property type="term" value="P:response to oxidative stress"/>
    <property type="evidence" value="ECO:0007669"/>
    <property type="project" value="TreeGrafter"/>
</dbReference>
<gene>
    <name evidence="15" type="ORF">QTG54_012441</name>
</gene>
<keyword evidence="4" id="KW-0249">Electron transport</keyword>
<dbReference type="PROSITE" id="PS50902">
    <property type="entry name" value="FLAVODOXIN_LIKE"/>
    <property type="match status" value="1"/>
</dbReference>
<feature type="domain" description="4Fe-4S ferredoxin-type" evidence="14">
    <location>
        <begin position="760"/>
        <end position="789"/>
    </location>
</feature>
<dbReference type="SMART" id="SM00890">
    <property type="entry name" value="EKR"/>
    <property type="match status" value="1"/>
</dbReference>
<evidence type="ECO:0000256" key="9">
    <source>
        <dbReference type="ARBA" id="ARBA00061065"/>
    </source>
</evidence>
<keyword evidence="15" id="KW-0670">Pyruvate</keyword>
<dbReference type="InterPro" id="IPR050722">
    <property type="entry name" value="Pyruvate:ferred/Flavod_OxRd"/>
</dbReference>
<sequence length="1588" mass="175966">MEQTNIIQQQKHNTNEEKKDSMDECIMNNDDLDQLIIKKVAETVVVDGNWAVAHASYRMNDVAYIFPITPSSTMGEIADEWSSTEDANGKKKYVNLWDQELKVVEMQSEGGAAGALHGALVSGSLATTYTASQGLLLFIPNLYKIAGELLPTVIHVAARALAGQALSIYGDHSDVMLARSTGVAMVSSFTVQEAHDMAIISQIATLSSSVPFLHFMDGFRTSHEINRIQLVGNEDLREMMPWEKVEEHRQRALSPMHPCQRGTAQSPDVFMQLVESSNKHYQAVNSIFEKALLDFALITGRKYTPFEYHYFGSTMPSIAIVTMGSSVEVVKETLKYLQSEEVCAIGIRLFRPWSPSGFCSVLPPSVLRVATLDRTKESGSQGEPIYMDVCASLISCKRGGVYVAGGRYGLGSKDFTPTMVTAVIQNIMIKNEEKIQHPFTVGINDDVTHLSLPLGKIVNPLNDDVTECVFYGFGGDGTVGANKESAKIIGDYRQDMCVQAYFEYDAKKSSGYTLSHMRFAHAQTLSAPYKIQDMQADFIACHNESYAEANKFDVLRYAKSGGIFFLNTKIASLPPEKRLRALEENLSPSILKTLALRKVKFYITDAGSLAKAYGLKGKINMICMAAFFRLSGVIPFDEAILLLKSSIKKTYSYRGEDVVRKNHELLDAACSEERLIAVDVPSRWKRAHLTEKRRAYLNRHIALIDDAKTKKFVQEIAEPVSHLEGDSIPVSLFLQNAMLGGNMITGTSKFEKRRPNSSGLVPKWNENSCTQCNQCVAVCPHAVIRPFIVTRDEADGAPHPNMFTSVKALGSELAGKRYTLQISPLDCTGCNACVEACPESPKALQMQDVEDVLAGGGDENWDYAVSLPERGDLVDKYSLKGSQFQTPLMEFSGACSGCGETPYFKMITQLFGERMIIANATGCSTIWGGSFPSNPYTISKKSGRGPAWANSLFEDNAEYGFGMFSSMKHRRERLAANVRDLVREVGVYSNLGDLSELVSFLDEWLEIRNEKSDRCTLLFDKMKPLFQSLLLSGNNTCQNKALLARIWADRDMFPKLSQWIVGGDGWAYDIGYGGLDHVEAFQSNDVNVLVVDTEMYSNTGGQSSKATPIGASVMFAKGGKSQKKKNIGSIFMTYEHCYVASVCLSNQSQLVQALVEADHYDGPSFVVAYAPCIQQQVRPEGLNDMFDECRFAVESGYWPLYRYNPELVAAGKNPFILDSKRLRRDVTSFLQREGRFLNLEKNHPQIAEELHQQMNLDVKHRMEQMQKRAADHKSFSSQDEATVKVLFASETGTAEGLAREFADACQLSHGADAMADIDVDEIDGTTTIFFVSTAGQGSMPRNGTEFLKQLNARKDSFAEGTSFSVMGLGDSSYYFFLKAAKDIEEAMLKLGAKCIHPLGEGDDSCADEGLAEGLHQWQQGIFPALGLPKPEEVPHIMPVDLLFSKRVVLSELEDSHAIEQYYESIDTKEVRISSVEHLSEDGHNRDFIAFTLQTGSKDLSYELGDSLEIFPKNKEEDVIIFSRNSLRSGTNEQLSGSAPLVCMARSQSAQSLLMCWTFLGSPTCHSCKNWLHLRKTPISGKLCLIQPI</sequence>
<dbReference type="InterPro" id="IPR008254">
    <property type="entry name" value="Flavodoxin/NO_synth"/>
</dbReference>
<dbReference type="PANTHER" id="PTHR32154:SF0">
    <property type="entry name" value="PYRUVATE-FLAVODOXIN OXIDOREDUCTASE-RELATED"/>
    <property type="match status" value="1"/>
</dbReference>
<dbReference type="EC" id="1.2.1.51" evidence="10"/>
<dbReference type="SUPFAM" id="SSF54862">
    <property type="entry name" value="4Fe-4S ferredoxins"/>
    <property type="match status" value="1"/>
</dbReference>
<dbReference type="GO" id="GO:0005506">
    <property type="term" value="F:iron ion binding"/>
    <property type="evidence" value="ECO:0007669"/>
    <property type="project" value="InterPro"/>
</dbReference>
<dbReference type="Pfam" id="PF12838">
    <property type="entry name" value="Fer4_7"/>
    <property type="match status" value="1"/>
</dbReference>
<dbReference type="SUPFAM" id="SSF52518">
    <property type="entry name" value="Thiamin diphosphate-binding fold (THDP-binding)"/>
    <property type="match status" value="2"/>
</dbReference>
<evidence type="ECO:0000256" key="8">
    <source>
        <dbReference type="ARBA" id="ARBA00053024"/>
    </source>
</evidence>
<keyword evidence="2" id="KW-0004">4Fe-4S</keyword>
<evidence type="ECO:0000313" key="15">
    <source>
        <dbReference type="EMBL" id="KAK1736996.1"/>
    </source>
</evidence>
<dbReference type="SUPFAM" id="SSF53323">
    <property type="entry name" value="Pyruvate-ferredoxin oxidoreductase, PFOR, domain III"/>
    <property type="match status" value="1"/>
</dbReference>
<dbReference type="GO" id="GO:0010181">
    <property type="term" value="F:FMN binding"/>
    <property type="evidence" value="ECO:0007669"/>
    <property type="project" value="InterPro"/>
</dbReference>
<keyword evidence="6" id="KW-0408">Iron</keyword>
<dbReference type="PROSITE" id="PS00198">
    <property type="entry name" value="4FE4S_FER_1"/>
    <property type="match status" value="1"/>
</dbReference>
<dbReference type="InterPro" id="IPR002880">
    <property type="entry name" value="Pyrv_Fd/Flavodoxin_OxRdtase_N"/>
</dbReference>
<dbReference type="Gene3D" id="3.40.50.360">
    <property type="match status" value="1"/>
</dbReference>
<dbReference type="SUPFAM" id="SSF63380">
    <property type="entry name" value="Riboflavin synthase domain-like"/>
    <property type="match status" value="1"/>
</dbReference>
<dbReference type="Pfam" id="PF01558">
    <property type="entry name" value="POR"/>
    <property type="match status" value="1"/>
</dbReference>
<name>A0AAD8Y133_9STRA</name>
<evidence type="ECO:0000256" key="1">
    <source>
        <dbReference type="ARBA" id="ARBA00022448"/>
    </source>
</evidence>
<keyword evidence="16" id="KW-1185">Reference proteome</keyword>
<dbReference type="Gene3D" id="3.40.50.970">
    <property type="match status" value="2"/>
</dbReference>
<dbReference type="CDD" id="cd07034">
    <property type="entry name" value="TPP_PYR_PFOR_IOR-alpha_like"/>
    <property type="match status" value="1"/>
</dbReference>
<dbReference type="InterPro" id="IPR011895">
    <property type="entry name" value="Pyrv_flavodox_OxRed"/>
</dbReference>
<keyword evidence="7" id="KW-0411">Iron-sulfur</keyword>
<evidence type="ECO:0000256" key="2">
    <source>
        <dbReference type="ARBA" id="ARBA00022485"/>
    </source>
</evidence>
<dbReference type="Pfam" id="PF10371">
    <property type="entry name" value="EKR"/>
    <property type="match status" value="1"/>
</dbReference>
<dbReference type="InterPro" id="IPR017896">
    <property type="entry name" value="4Fe4S_Fe-S-bd"/>
</dbReference>
<dbReference type="InterPro" id="IPR017938">
    <property type="entry name" value="Riboflavin_synthase-like_b-brl"/>
</dbReference>
<dbReference type="NCBIfam" id="TIGR02176">
    <property type="entry name" value="pyruv_ox_red"/>
    <property type="match status" value="1"/>
</dbReference>
<reference evidence="15" key="1">
    <citation type="submission" date="2023-06" db="EMBL/GenBank/DDBJ databases">
        <title>Survivors Of The Sea: Transcriptome response of Skeletonema marinoi to long-term dormancy.</title>
        <authorList>
            <person name="Pinder M.I.M."/>
            <person name="Kourtchenko O."/>
            <person name="Robertson E.K."/>
            <person name="Larsson T."/>
            <person name="Maumus F."/>
            <person name="Osuna-Cruz C.M."/>
            <person name="Vancaester E."/>
            <person name="Stenow R."/>
            <person name="Vandepoele K."/>
            <person name="Ploug H."/>
            <person name="Bruchert V."/>
            <person name="Godhe A."/>
            <person name="Topel M."/>
        </authorList>
    </citation>
    <scope>NUCLEOTIDE SEQUENCE</scope>
    <source>
        <strain evidence="15">R05AC</strain>
    </source>
</reference>
<comment type="caution">
    <text evidence="15">The sequence shown here is derived from an EMBL/GenBank/DDBJ whole genome shotgun (WGS) entry which is preliminary data.</text>
</comment>
<comment type="catalytic activity">
    <reaction evidence="8">
        <text>pyruvate + NADP(+) + CoA = acetyl-CoA + CO2 + NADPH</text>
        <dbReference type="Rhea" id="RHEA:17425"/>
        <dbReference type="ChEBI" id="CHEBI:15361"/>
        <dbReference type="ChEBI" id="CHEBI:16526"/>
        <dbReference type="ChEBI" id="CHEBI:57287"/>
        <dbReference type="ChEBI" id="CHEBI:57288"/>
        <dbReference type="ChEBI" id="CHEBI:57783"/>
        <dbReference type="ChEBI" id="CHEBI:58349"/>
        <dbReference type="EC" id="1.2.1.51"/>
    </reaction>
</comment>
<dbReference type="InterPro" id="IPR019752">
    <property type="entry name" value="Pyrv/ketoisovalerate_OxRed_cat"/>
</dbReference>
<dbReference type="InterPro" id="IPR017900">
    <property type="entry name" value="4Fe4S_Fe_S_CS"/>
</dbReference>
<dbReference type="EMBL" id="JATAAI010000027">
    <property type="protein sequence ID" value="KAK1736996.1"/>
    <property type="molecule type" value="Genomic_DNA"/>
</dbReference>
<dbReference type="InterPro" id="IPR019456">
    <property type="entry name" value="Pyrv-flavodox_OxRtase_EKR"/>
</dbReference>
<evidence type="ECO:0000313" key="16">
    <source>
        <dbReference type="Proteomes" id="UP001224775"/>
    </source>
</evidence>
<dbReference type="InterPro" id="IPR029061">
    <property type="entry name" value="THDP-binding"/>
</dbReference>
<dbReference type="FunFam" id="3.40.50.970:FF:000012">
    <property type="entry name" value="Pyruvate:ferredoxin (Flavodoxin) oxidoreductase"/>
    <property type="match status" value="1"/>
</dbReference>
<dbReference type="InterPro" id="IPR001094">
    <property type="entry name" value="Flavdoxin-like"/>
</dbReference>
<dbReference type="PANTHER" id="PTHR32154">
    <property type="entry name" value="PYRUVATE-FLAVODOXIN OXIDOREDUCTASE-RELATED"/>
    <property type="match status" value="1"/>
</dbReference>
<keyword evidence="5 15" id="KW-0560">Oxidoreductase</keyword>
<keyword evidence="3" id="KW-0479">Metal-binding</keyword>
<feature type="region of interest" description="Disordered" evidence="12">
    <location>
        <begin position="1"/>
        <end position="21"/>
    </location>
</feature>
<evidence type="ECO:0000256" key="12">
    <source>
        <dbReference type="SAM" id="MobiDB-lite"/>
    </source>
</evidence>
<dbReference type="Pfam" id="PF00258">
    <property type="entry name" value="Flavodoxin_1"/>
    <property type="match status" value="1"/>
</dbReference>
<evidence type="ECO:0000256" key="7">
    <source>
        <dbReference type="ARBA" id="ARBA00023014"/>
    </source>
</evidence>
<evidence type="ECO:0000256" key="11">
    <source>
        <dbReference type="ARBA" id="ARBA00076877"/>
    </source>
</evidence>
<evidence type="ECO:0000256" key="6">
    <source>
        <dbReference type="ARBA" id="ARBA00023004"/>
    </source>
</evidence>
<evidence type="ECO:0000256" key="5">
    <source>
        <dbReference type="ARBA" id="ARBA00023002"/>
    </source>
</evidence>
<dbReference type="InterPro" id="IPR029039">
    <property type="entry name" value="Flavoprotein-like_sf"/>
</dbReference>
<accession>A0AAD8Y133</accession>
<feature type="compositionally biased region" description="Polar residues" evidence="12">
    <location>
        <begin position="1"/>
        <end position="12"/>
    </location>
</feature>
<dbReference type="SUPFAM" id="SSF52218">
    <property type="entry name" value="Flavoproteins"/>
    <property type="match status" value="1"/>
</dbReference>
<feature type="domain" description="4Fe-4S ferredoxin-type" evidence="14">
    <location>
        <begin position="818"/>
        <end position="849"/>
    </location>
</feature>
<dbReference type="GO" id="GO:0050243">
    <property type="term" value="F:pyruvate dehydrogenase (NADP+) activity"/>
    <property type="evidence" value="ECO:0007669"/>
    <property type="project" value="UniProtKB-EC"/>
</dbReference>
<protein>
    <recommendedName>
        <fullName evidence="10">pyruvate dehydrogenase (NADP(+))</fullName>
        <ecNumber evidence="10">1.2.1.51</ecNumber>
    </recommendedName>
    <alternativeName>
        <fullName evidence="11">Pyruvate:NADP(+) oxidoreductase</fullName>
    </alternativeName>
</protein>
<dbReference type="Gene3D" id="3.30.70.20">
    <property type="match status" value="1"/>
</dbReference>
<evidence type="ECO:0000256" key="10">
    <source>
        <dbReference type="ARBA" id="ARBA00067011"/>
    </source>
</evidence>
<comment type="similarity">
    <text evidence="9">In the N-terminal section; belongs to the pyruvate:ferredoxin/flavodoxin oxidoreductase family.</text>
</comment>
<dbReference type="GO" id="GO:0051539">
    <property type="term" value="F:4 iron, 4 sulfur cluster binding"/>
    <property type="evidence" value="ECO:0007669"/>
    <property type="project" value="UniProtKB-KW"/>
</dbReference>
<dbReference type="InterPro" id="IPR009014">
    <property type="entry name" value="Transketo_C/PFOR_II"/>
</dbReference>
<dbReference type="InterPro" id="IPR002869">
    <property type="entry name" value="Pyrv_flavodox_OxRed_cen"/>
</dbReference>
<evidence type="ECO:0000256" key="3">
    <source>
        <dbReference type="ARBA" id="ARBA00022723"/>
    </source>
</evidence>
<dbReference type="Gene3D" id="3.40.50.920">
    <property type="match status" value="1"/>
</dbReference>
<dbReference type="Pfam" id="PF01855">
    <property type="entry name" value="POR_N"/>
    <property type="match status" value="1"/>
</dbReference>
<dbReference type="FunFam" id="3.40.50.970:FF:000041">
    <property type="entry name" value="Pyruvate:ferredoxin (Flavodoxin) oxidoreductase"/>
    <property type="match status" value="1"/>
</dbReference>
<evidence type="ECO:0000259" key="13">
    <source>
        <dbReference type="PROSITE" id="PS50902"/>
    </source>
</evidence>